<reference evidence="5 6" key="1">
    <citation type="submission" date="2019-05" db="EMBL/GenBank/DDBJ databases">
        <authorList>
            <person name="Lee S.D."/>
        </authorList>
    </citation>
    <scope>NUCLEOTIDE SEQUENCE [LARGE SCALE GENOMIC DNA]</scope>
    <source>
        <strain evidence="5 6">C5-26</strain>
    </source>
</reference>
<keyword evidence="1" id="KW-0805">Transcription regulation</keyword>
<evidence type="ECO:0000256" key="2">
    <source>
        <dbReference type="ARBA" id="ARBA00023125"/>
    </source>
</evidence>
<dbReference type="PANTHER" id="PTHR43132:SF6">
    <property type="entry name" value="HTH-TYPE TRANSCRIPTIONAL REPRESSOR CZRA"/>
    <property type="match status" value="1"/>
</dbReference>
<keyword evidence="6" id="KW-1185">Reference proteome</keyword>
<comment type="caution">
    <text evidence="5">The sequence shown here is derived from an EMBL/GenBank/DDBJ whole genome shotgun (WGS) entry which is preliminary data.</text>
</comment>
<keyword evidence="3" id="KW-0804">Transcription</keyword>
<dbReference type="InterPro" id="IPR036390">
    <property type="entry name" value="WH_DNA-bd_sf"/>
</dbReference>
<dbReference type="PANTHER" id="PTHR43132">
    <property type="entry name" value="ARSENICAL RESISTANCE OPERON REPRESSOR ARSR-RELATED"/>
    <property type="match status" value="1"/>
</dbReference>
<evidence type="ECO:0000313" key="5">
    <source>
        <dbReference type="EMBL" id="TWP32450.1"/>
    </source>
</evidence>
<keyword evidence="2" id="KW-0238">DNA-binding</keyword>
<evidence type="ECO:0000256" key="3">
    <source>
        <dbReference type="ARBA" id="ARBA00023163"/>
    </source>
</evidence>
<dbReference type="InterPro" id="IPR011991">
    <property type="entry name" value="ArsR-like_HTH"/>
</dbReference>
<dbReference type="Proteomes" id="UP000320244">
    <property type="component" value="Unassembled WGS sequence"/>
</dbReference>
<dbReference type="InterPro" id="IPR001845">
    <property type="entry name" value="HTH_ArsR_DNA-bd_dom"/>
</dbReference>
<dbReference type="GO" id="GO:0003677">
    <property type="term" value="F:DNA binding"/>
    <property type="evidence" value="ECO:0007669"/>
    <property type="project" value="UniProtKB-KW"/>
</dbReference>
<evidence type="ECO:0000259" key="4">
    <source>
        <dbReference type="PROSITE" id="PS50987"/>
    </source>
</evidence>
<gene>
    <name evidence="5" type="ORF">FGL98_24225</name>
</gene>
<protein>
    <submittedName>
        <fullName evidence="5">Winged helix-turn-helix transcriptional regulator</fullName>
    </submittedName>
</protein>
<feature type="domain" description="HTH arsR-type" evidence="4">
    <location>
        <begin position="226"/>
        <end position="325"/>
    </location>
</feature>
<sequence>MTLLRLGPDALHASRFALSPLAETLSQLTRLRHELAGPAASLQGQALGRWLDADPFADGLVRLVTATKYLPDFVAIPPTGMRTRLEDELVAMRAVTDPQAWETLTEAQKFAWASEGIGWADTTNVTTKAADVFARCWAQFVEPDWPRRRAIMERDIRHRAGVLAISGWKHALDGMSAGVLWVGHDSIQFSTQTFADRQIGDTGLVFVPHTGPRGQWTCESPPRVALVYPARGTLASVPEATGGVARLLGHRRAQIAVTLRTPATPSQLAALLDVSLGTVSAHLATLRDAGVIASWRSGRAVYYELTDVGDELAKLVTGTCPPVTA</sequence>
<dbReference type="InterPro" id="IPR036388">
    <property type="entry name" value="WH-like_DNA-bd_sf"/>
</dbReference>
<dbReference type="SMART" id="SM00418">
    <property type="entry name" value="HTH_ARSR"/>
    <property type="match status" value="1"/>
</dbReference>
<proteinExistence type="predicted"/>
<reference evidence="5 6" key="2">
    <citation type="submission" date="2019-08" db="EMBL/GenBank/DDBJ databases">
        <title>Jejuicoccus antrihumi gen. nov., sp. nov., a new member of the family Dermacoccaceae isolated from a cave.</title>
        <authorList>
            <person name="Schumann P."/>
            <person name="Kim I.S."/>
        </authorList>
    </citation>
    <scope>NUCLEOTIDE SEQUENCE [LARGE SCALE GENOMIC DNA]</scope>
    <source>
        <strain evidence="5 6">C5-26</strain>
    </source>
</reference>
<dbReference type="InterPro" id="IPR051011">
    <property type="entry name" value="Metal_resp_trans_reg"/>
</dbReference>
<dbReference type="EMBL" id="VCQV01000075">
    <property type="protein sequence ID" value="TWP32450.1"/>
    <property type="molecule type" value="Genomic_DNA"/>
</dbReference>
<dbReference type="PROSITE" id="PS50987">
    <property type="entry name" value="HTH_ARSR_2"/>
    <property type="match status" value="1"/>
</dbReference>
<evidence type="ECO:0000256" key="1">
    <source>
        <dbReference type="ARBA" id="ARBA00023015"/>
    </source>
</evidence>
<name>A0A563DQF2_9MICO</name>
<dbReference type="CDD" id="cd00090">
    <property type="entry name" value="HTH_ARSR"/>
    <property type="match status" value="1"/>
</dbReference>
<dbReference type="GO" id="GO:0003700">
    <property type="term" value="F:DNA-binding transcription factor activity"/>
    <property type="evidence" value="ECO:0007669"/>
    <property type="project" value="InterPro"/>
</dbReference>
<dbReference type="SUPFAM" id="SSF46785">
    <property type="entry name" value="Winged helix' DNA-binding domain"/>
    <property type="match status" value="1"/>
</dbReference>
<organism evidence="5 6">
    <name type="scientific">Leekyejoonella antrihumi</name>
    <dbReference type="NCBI Taxonomy" id="1660198"/>
    <lineage>
        <taxon>Bacteria</taxon>
        <taxon>Bacillati</taxon>
        <taxon>Actinomycetota</taxon>
        <taxon>Actinomycetes</taxon>
        <taxon>Micrococcales</taxon>
        <taxon>Dermacoccaceae</taxon>
        <taxon>Leekyejoonella</taxon>
    </lineage>
</organism>
<dbReference type="Gene3D" id="1.10.10.10">
    <property type="entry name" value="Winged helix-like DNA-binding domain superfamily/Winged helix DNA-binding domain"/>
    <property type="match status" value="1"/>
</dbReference>
<dbReference type="AlphaFoldDB" id="A0A563DQF2"/>
<dbReference type="Pfam" id="PF12840">
    <property type="entry name" value="HTH_20"/>
    <property type="match status" value="1"/>
</dbReference>
<evidence type="ECO:0000313" key="6">
    <source>
        <dbReference type="Proteomes" id="UP000320244"/>
    </source>
</evidence>
<accession>A0A563DQF2</accession>